<comment type="subcellular location">
    <subcellularLocation>
        <location evidence="1">Cell envelope</location>
    </subcellularLocation>
    <subcellularLocation>
        <location evidence="2">Cell outer membrane</location>
    </subcellularLocation>
    <subcellularLocation>
        <location evidence="3">Secreted</location>
    </subcellularLocation>
</comment>
<comment type="caution">
    <text evidence="8">The sequence shown here is derived from an EMBL/GenBank/DDBJ whole genome shotgun (WGS) entry which is preliminary data.</text>
</comment>
<dbReference type="Pfam" id="PF02415">
    <property type="entry name" value="Chlam_PMP"/>
    <property type="match status" value="4"/>
</dbReference>
<dbReference type="GO" id="GO:0004180">
    <property type="term" value="F:carboxypeptidase activity"/>
    <property type="evidence" value="ECO:0007669"/>
    <property type="project" value="UniProtKB-KW"/>
</dbReference>
<name>A0A8T3VGI7_9EURY</name>
<evidence type="ECO:0000256" key="2">
    <source>
        <dbReference type="ARBA" id="ARBA00004442"/>
    </source>
</evidence>
<dbReference type="SUPFAM" id="SSF51126">
    <property type="entry name" value="Pectin lyase-like"/>
    <property type="match status" value="1"/>
</dbReference>
<organism evidence="8 9">
    <name type="scientific">Methanobrevibacter thaueri</name>
    <dbReference type="NCBI Taxonomy" id="190975"/>
    <lineage>
        <taxon>Archaea</taxon>
        <taxon>Methanobacteriati</taxon>
        <taxon>Methanobacteriota</taxon>
        <taxon>Methanomada group</taxon>
        <taxon>Methanobacteria</taxon>
        <taxon>Methanobacteriales</taxon>
        <taxon>Methanobacteriaceae</taxon>
        <taxon>Methanobrevibacter</taxon>
    </lineage>
</organism>
<keyword evidence="8" id="KW-0121">Carboxypeptidase</keyword>
<dbReference type="NCBIfam" id="TIGR01376">
    <property type="entry name" value="POMP_repeat"/>
    <property type="match status" value="1"/>
</dbReference>
<gene>
    <name evidence="8" type="ORF">E7Z79_08410</name>
</gene>
<proteinExistence type="predicted"/>
<keyword evidence="5" id="KW-0732">Signal</keyword>
<dbReference type="PANTHER" id="PTHR11319:SF35">
    <property type="entry name" value="OUTER MEMBRANE PROTEIN PMPC-RELATED"/>
    <property type="match status" value="1"/>
</dbReference>
<dbReference type="InterPro" id="IPR011050">
    <property type="entry name" value="Pectin_lyase_fold/virulence"/>
</dbReference>
<dbReference type="InterPro" id="IPR003368">
    <property type="entry name" value="POMP_repeat"/>
</dbReference>
<dbReference type="EMBL" id="SUTK01000061">
    <property type="protein sequence ID" value="MBE6502445.1"/>
    <property type="molecule type" value="Genomic_DNA"/>
</dbReference>
<evidence type="ECO:0000256" key="5">
    <source>
        <dbReference type="ARBA" id="ARBA00022729"/>
    </source>
</evidence>
<sequence length="619" mass="67162">MNRNSKMILMFLMLFAILTIGSVSASDDLNETALLEESFDDADILNANENNILEVGPQEVLSEDSKTFTDLNATINGNSDSEIYLNGNYTYDSNADSNLTNGININRAVTIYGNGAVLNGMNMARMFYVTNCNVVFHDITFANGYSKDNGGAIHGSCTAVNCTFNQNSAFYVTGGFFQTIYIINGGAMYMGTAVNCTFNQNSASYGGAIYNGTAYNCTFNNNTGYKGVTSGGAMYRSTAYNCTFNQNSAQDGGAVYESVAYSCTFNNNSATKQGGAMFNSHASNCVFENNSAANGGAMSSGSAENCTFINNNASEDGGAIYNAEFNNCTFINNTVGSEVNDFTLEPKIIVNDYTSTYNSGERLLVTVTDYKGNEQNDVNITIKITKGSDLIGTYCFLSGDGWLVNLDAGTYDGTLSVQEQGYDSCMQHITLKINQIPTRMTLSNPVIAYKSNKNVIITLKDDKGNPISGAQVSVSFNGVKNLKTNENGEILLSASGLTPNSYALTATFNDGNYMKSTVNSKVTVKKATAKITAKAKTFKRLLKIKKYTVTLKFGKTPLKNLKLKIKIKGKIYKATTNYKGKATFKIKKLTKKGTYISKITFNGNKYYNKATKTVKIKIR</sequence>
<dbReference type="InterPro" id="IPR008964">
    <property type="entry name" value="Invasin/intimin_cell_adhesion"/>
</dbReference>
<keyword evidence="6" id="KW-0472">Membrane</keyword>
<keyword evidence="8" id="KW-0378">Hydrolase</keyword>
<dbReference type="SUPFAM" id="SSF49373">
    <property type="entry name" value="Invasin/intimin cell-adhesion fragments"/>
    <property type="match status" value="1"/>
</dbReference>
<evidence type="ECO:0000256" key="3">
    <source>
        <dbReference type="ARBA" id="ARBA00004613"/>
    </source>
</evidence>
<dbReference type="Proteomes" id="UP000783037">
    <property type="component" value="Unassembled WGS sequence"/>
</dbReference>
<evidence type="ECO:0000313" key="8">
    <source>
        <dbReference type="EMBL" id="MBE6502445.1"/>
    </source>
</evidence>
<evidence type="ECO:0000256" key="7">
    <source>
        <dbReference type="ARBA" id="ARBA00023237"/>
    </source>
</evidence>
<dbReference type="Gene3D" id="2.60.40.10">
    <property type="entry name" value="Immunoglobulins"/>
    <property type="match status" value="1"/>
</dbReference>
<evidence type="ECO:0000313" key="9">
    <source>
        <dbReference type="Proteomes" id="UP000783037"/>
    </source>
</evidence>
<keyword evidence="8" id="KW-0645">Protease</keyword>
<dbReference type="GO" id="GO:0005576">
    <property type="term" value="C:extracellular region"/>
    <property type="evidence" value="ECO:0007669"/>
    <property type="project" value="UniProtKB-SubCell"/>
</dbReference>
<protein>
    <submittedName>
        <fullName evidence="8">Carboxypeptidase regulatory-like domain-containing protein</fullName>
    </submittedName>
</protein>
<evidence type="ECO:0000256" key="6">
    <source>
        <dbReference type="ARBA" id="ARBA00023136"/>
    </source>
</evidence>
<reference evidence="8" key="1">
    <citation type="submission" date="2019-04" db="EMBL/GenBank/DDBJ databases">
        <title>Evolution of Biomass-Degrading Anaerobic Consortia Revealed by Metagenomics.</title>
        <authorList>
            <person name="Peng X."/>
        </authorList>
    </citation>
    <scope>NUCLEOTIDE SEQUENCE</scope>
    <source>
        <strain evidence="8">SIG18</strain>
    </source>
</reference>
<dbReference type="PANTHER" id="PTHR11319">
    <property type="entry name" value="G PROTEIN-COUPLED RECEPTOR-RELATED"/>
    <property type="match status" value="1"/>
</dbReference>
<evidence type="ECO:0000256" key="4">
    <source>
        <dbReference type="ARBA" id="ARBA00022525"/>
    </source>
</evidence>
<accession>A0A8T3VGI7</accession>
<evidence type="ECO:0000256" key="1">
    <source>
        <dbReference type="ARBA" id="ARBA00004196"/>
    </source>
</evidence>
<dbReference type="AlphaFoldDB" id="A0A8T3VGI7"/>
<dbReference type="InterPro" id="IPR013783">
    <property type="entry name" value="Ig-like_fold"/>
</dbReference>
<keyword evidence="4" id="KW-0964">Secreted</keyword>
<keyword evidence="7" id="KW-0998">Cell outer membrane</keyword>